<dbReference type="EMBL" id="JAGEMX010000009">
    <property type="protein sequence ID" value="MBO1832909.1"/>
    <property type="molecule type" value="Genomic_DNA"/>
</dbReference>
<reference evidence="2" key="1">
    <citation type="submission" date="2021-01" db="EMBL/GenBank/DDBJ databases">
        <title>Outbreak of Burkholderia contaminns endophthalmitis traced to a clinical ventilation system.</title>
        <authorList>
            <person name="Lipuma J."/>
            <person name="Spilker T."/>
            <person name="Kratholm J."/>
        </authorList>
    </citation>
    <scope>NUCLEOTIDE SEQUENCE</scope>
    <source>
        <strain evidence="2">HI4954</strain>
    </source>
</reference>
<accession>A0AAP1V4R7</accession>
<evidence type="ECO:0000313" key="2">
    <source>
        <dbReference type="EMBL" id="MBK1931880.1"/>
    </source>
</evidence>
<organism evidence="2 4">
    <name type="scientific">Burkholderia contaminans</name>
    <dbReference type="NCBI Taxonomy" id="488447"/>
    <lineage>
        <taxon>Bacteria</taxon>
        <taxon>Pseudomonadati</taxon>
        <taxon>Pseudomonadota</taxon>
        <taxon>Betaproteobacteria</taxon>
        <taxon>Burkholderiales</taxon>
        <taxon>Burkholderiaceae</taxon>
        <taxon>Burkholderia</taxon>
        <taxon>Burkholderia cepacia complex</taxon>
    </lineage>
</organism>
<dbReference type="AlphaFoldDB" id="A0AAP1V4R7"/>
<name>A0AAP1V4R7_9BURK</name>
<keyword evidence="5" id="KW-1185">Reference proteome</keyword>
<comment type="caution">
    <text evidence="2">The sequence shown here is derived from an EMBL/GenBank/DDBJ whole genome shotgun (WGS) entry which is preliminary data.</text>
</comment>
<dbReference type="EMBL" id="JAENIB010000007">
    <property type="protein sequence ID" value="MBK1931880.1"/>
    <property type="molecule type" value="Genomic_DNA"/>
</dbReference>
<dbReference type="Proteomes" id="UP000611459">
    <property type="component" value="Unassembled WGS sequence"/>
</dbReference>
<dbReference type="RefSeq" id="WP_174956882.1">
    <property type="nucleotide sequence ID" value="NZ_JAENHZ010000008.1"/>
</dbReference>
<evidence type="ECO:0000256" key="1">
    <source>
        <dbReference type="SAM" id="MobiDB-lite"/>
    </source>
</evidence>
<feature type="region of interest" description="Disordered" evidence="1">
    <location>
        <begin position="1"/>
        <end position="46"/>
    </location>
</feature>
<evidence type="ECO:0000313" key="4">
    <source>
        <dbReference type="Proteomes" id="UP000611459"/>
    </source>
</evidence>
<gene>
    <name evidence="3" type="ORF">J4M89_26330</name>
    <name evidence="2" type="ORF">JIN94_18495</name>
</gene>
<dbReference type="Proteomes" id="UP000664048">
    <property type="component" value="Unassembled WGS sequence"/>
</dbReference>
<evidence type="ECO:0000313" key="5">
    <source>
        <dbReference type="Proteomes" id="UP000664048"/>
    </source>
</evidence>
<sequence>MSLTEDQEQPMSAAQQHESQGVAYLRRPEQPQEEAPQTARSRGRSPISHLRAMFDRIIDTFATDADGVFYVDHDKHNIRSTFSGDFELEGTIKTRAGALFKGKLNSAGSVIKSEGTVVIDVDAEIAIDIECEMLIVLGKHTGKAKVRGTLVNVGVIKGEYEYGALESLGTIEGTIVQIGE</sequence>
<evidence type="ECO:0000313" key="3">
    <source>
        <dbReference type="EMBL" id="MBO1832909.1"/>
    </source>
</evidence>
<reference evidence="3 5" key="2">
    <citation type="submission" date="2021-03" db="EMBL/GenBank/DDBJ databases">
        <title>Clinical course, treatment and visual outcome of an outbreak of Burkholderia contaminans endophthalmitis following cataract surgery.</title>
        <authorList>
            <person name="Lind C."/>
            <person name="Olsen K."/>
            <person name="Angelsen N.K."/>
            <person name="Krefting E.A."/>
            <person name="Fossen K."/>
            <person name="Gravningen K."/>
            <person name="Depoorter E."/>
            <person name="Vandamme P."/>
            <person name="Bertelsen G."/>
        </authorList>
    </citation>
    <scope>NUCLEOTIDE SEQUENCE [LARGE SCALE GENOMIC DNA]</scope>
    <source>
        <strain evidence="3 5">51242556</strain>
    </source>
</reference>
<proteinExistence type="predicted"/>
<feature type="compositionally biased region" description="Polar residues" evidence="1">
    <location>
        <begin position="9"/>
        <end position="19"/>
    </location>
</feature>
<protein>
    <submittedName>
        <fullName evidence="2">Polymer-forming cytoskeletal protein</fullName>
    </submittedName>
</protein>